<dbReference type="GO" id="GO:0050660">
    <property type="term" value="F:flavin adenine dinucleotide binding"/>
    <property type="evidence" value="ECO:0007669"/>
    <property type="project" value="TreeGrafter"/>
</dbReference>
<accession>A0A3P3VX56</accession>
<evidence type="ECO:0000313" key="2">
    <source>
        <dbReference type="EMBL" id="RRJ87044.1"/>
    </source>
</evidence>
<dbReference type="PANTHER" id="PTHR43539:SF78">
    <property type="entry name" value="FLAVIN-CONTAINING MONOOXYGENASE"/>
    <property type="match status" value="1"/>
</dbReference>
<dbReference type="Pfam" id="PF13738">
    <property type="entry name" value="Pyr_redox_3"/>
    <property type="match status" value="1"/>
</dbReference>
<organism evidence="2 3">
    <name type="scientific">Gulosibacter macacae</name>
    <dbReference type="NCBI Taxonomy" id="2488791"/>
    <lineage>
        <taxon>Bacteria</taxon>
        <taxon>Bacillati</taxon>
        <taxon>Actinomycetota</taxon>
        <taxon>Actinomycetes</taxon>
        <taxon>Micrococcales</taxon>
        <taxon>Microbacteriaceae</taxon>
        <taxon>Gulosibacter</taxon>
    </lineage>
</organism>
<gene>
    <name evidence="2" type="ORF">EG850_06485</name>
</gene>
<keyword evidence="3" id="KW-1185">Reference proteome</keyword>
<dbReference type="InterPro" id="IPR036188">
    <property type="entry name" value="FAD/NAD-bd_sf"/>
</dbReference>
<dbReference type="AlphaFoldDB" id="A0A3P3VX56"/>
<keyword evidence="1" id="KW-0560">Oxidoreductase</keyword>
<dbReference type="EMBL" id="RQVS01000006">
    <property type="protein sequence ID" value="RRJ87044.1"/>
    <property type="molecule type" value="Genomic_DNA"/>
</dbReference>
<name>A0A3P3VX56_9MICO</name>
<proteinExistence type="predicted"/>
<protein>
    <submittedName>
        <fullName evidence="2">NAD(P)/FAD-dependent oxidoreductase</fullName>
    </submittedName>
</protein>
<dbReference type="PRINTS" id="PR00411">
    <property type="entry name" value="PNDRDTASEI"/>
</dbReference>
<reference evidence="2 3" key="1">
    <citation type="submission" date="2018-11" db="EMBL/GenBank/DDBJ databases">
        <title>YIM 102482-1 draft genome.</title>
        <authorList>
            <person name="Li G."/>
            <person name="Jiang Y."/>
        </authorList>
    </citation>
    <scope>NUCLEOTIDE SEQUENCE [LARGE SCALE GENOMIC DNA]</scope>
    <source>
        <strain evidence="2 3">YIM 102482-1</strain>
    </source>
</reference>
<dbReference type="Gene3D" id="3.50.50.60">
    <property type="entry name" value="FAD/NAD(P)-binding domain"/>
    <property type="match status" value="1"/>
</dbReference>
<sequence length="378" mass="41325">MSVLSHRVDIAIVGAGAAGLTLAYSLRALGLEPLRDYIIIDNHSRPGANWQQGWDFVTIDRGLRAGELVDLPGQSELGLSYRGADQQALARDVVPEVWRKYGDAYDLLVTHGVRALRVDAERRREELLLTVQQPNGAIVRREVRLLVNAAGSWAHPFVPWYPGADRFAGTQEHVYRLESFAGFAGQRVLVVGGGRSAVSVLLELERQDAQTVWSTLRDPDFHERPTFGLRRRAAVTVGEIGLRQRTRVAKMAARGKWLPSDVSVRGIPLTVEVFDGMRRGTLVTRGPLARFESDAAVFASGDVVPIDAVLWATGGREATRYLAPLGLRDAGGTPKVRAGWSRRDERVAFLGYGPGIDPADALDNAVLLAEDAIDRLVG</sequence>
<dbReference type="PRINTS" id="PR00368">
    <property type="entry name" value="FADPNR"/>
</dbReference>
<comment type="caution">
    <text evidence="2">The sequence shown here is derived from an EMBL/GenBank/DDBJ whole genome shotgun (WGS) entry which is preliminary data.</text>
</comment>
<dbReference type="SUPFAM" id="SSF51905">
    <property type="entry name" value="FAD/NAD(P)-binding domain"/>
    <property type="match status" value="2"/>
</dbReference>
<dbReference type="GO" id="GO:0004497">
    <property type="term" value="F:monooxygenase activity"/>
    <property type="evidence" value="ECO:0007669"/>
    <property type="project" value="TreeGrafter"/>
</dbReference>
<evidence type="ECO:0000313" key="3">
    <source>
        <dbReference type="Proteomes" id="UP000274391"/>
    </source>
</evidence>
<dbReference type="InterPro" id="IPR050982">
    <property type="entry name" value="Auxin_biosynth/cation_transpt"/>
</dbReference>
<dbReference type="OrthoDB" id="178899at2"/>
<dbReference type="PANTHER" id="PTHR43539">
    <property type="entry name" value="FLAVIN-BINDING MONOOXYGENASE-LIKE PROTEIN (AFU_ORTHOLOGUE AFUA_4G09220)"/>
    <property type="match status" value="1"/>
</dbReference>
<evidence type="ECO:0000256" key="1">
    <source>
        <dbReference type="ARBA" id="ARBA00023002"/>
    </source>
</evidence>
<dbReference type="Proteomes" id="UP000274391">
    <property type="component" value="Unassembled WGS sequence"/>
</dbReference>